<evidence type="ECO:0000313" key="3">
    <source>
        <dbReference type="EMBL" id="QKF94069.1"/>
    </source>
</evidence>
<keyword evidence="4" id="KW-1185">Reference proteome</keyword>
<dbReference type="GO" id="GO:0042797">
    <property type="term" value="P:tRNA transcription by RNA polymerase III"/>
    <property type="evidence" value="ECO:0007669"/>
    <property type="project" value="TreeGrafter"/>
</dbReference>
<dbReference type="GO" id="GO:0000428">
    <property type="term" value="C:DNA-directed RNA polymerase complex"/>
    <property type="evidence" value="ECO:0007669"/>
    <property type="project" value="UniProtKB-KW"/>
</dbReference>
<dbReference type="InterPro" id="IPR014381">
    <property type="entry name" value="Arch_Rpo5/euc_Rpb5"/>
</dbReference>
<dbReference type="PANTHER" id="PTHR10535">
    <property type="entry name" value="DNA-DIRECTED RNA POLYMERASES I, II, AND III SUBUNIT RPABC1"/>
    <property type="match status" value="1"/>
</dbReference>
<dbReference type="Proteomes" id="UP001162001">
    <property type="component" value="Segment"/>
</dbReference>
<dbReference type="GO" id="GO:0003677">
    <property type="term" value="F:DNA binding"/>
    <property type="evidence" value="ECO:0007669"/>
    <property type="project" value="InterPro"/>
</dbReference>
<name>A0A7D3UVA5_9VIRU</name>
<proteinExistence type="predicted"/>
<keyword evidence="1" id="KW-0804">Transcription</keyword>
<reference evidence="3 4" key="1">
    <citation type="submission" date="2020-04" db="EMBL/GenBank/DDBJ databases">
        <title>Advantages and limits of metagenomic assembly and binning of a giant virus.</title>
        <authorList>
            <person name="Schulz F."/>
            <person name="Andreani J."/>
            <person name="Francis R."/>
            <person name="Boudjemaa H."/>
            <person name="Bou Khalil J.Y."/>
            <person name="Lee J."/>
            <person name="La Scola B."/>
            <person name="Woyke T."/>
        </authorList>
    </citation>
    <scope>NUCLEOTIDE SEQUENCE [LARGE SCALE GENOMIC DNA]</scope>
    <source>
        <strain evidence="3 4">FV1/VV64</strain>
    </source>
</reference>
<dbReference type="InterPro" id="IPR035913">
    <property type="entry name" value="RPB5-like_sf"/>
</dbReference>
<gene>
    <name evidence="3" type="ORF">Fadolivirus_1_611</name>
</gene>
<feature type="domain" description="RNA polymerase subunit H/Rpb5 C-terminal" evidence="2">
    <location>
        <begin position="133"/>
        <end position="207"/>
    </location>
</feature>
<organism evidence="3 4">
    <name type="scientific">Fadolivirus FV1/VV64</name>
    <dbReference type="NCBI Taxonomy" id="3070911"/>
    <lineage>
        <taxon>Viruses</taxon>
        <taxon>Varidnaviria</taxon>
        <taxon>Bamfordvirae</taxon>
        <taxon>Nucleocytoviricota</taxon>
        <taxon>Megaviricetes</taxon>
        <taxon>Imitervirales</taxon>
        <taxon>Mimiviridae</taxon>
        <taxon>Klosneuvirinae</taxon>
        <taxon>Fadolivirus</taxon>
        <taxon>Fadolivirus algeromassiliense</taxon>
    </lineage>
</organism>
<sequence>MSTFKIFQIEKSPDDIRKTVLTNIVKMLTERNLINKENLEKNIETLLSTTTDDHTYSITLDNYKNNDDKIIFIKMFHQKISAISKQSGISDYLNKYKDKPKLIIVKGINTKAEQSILNNYPKTEIFLENELMINIIDNILVPRYEILDHETDDFKQFCELYNCKKRNIPKLYSHDPMAKYYNLKKGDIVRIIRASETAGLSSFYRIVI</sequence>
<protein>
    <submittedName>
        <fullName evidence="3">DNA-directed RNA polymerase subunit 5</fullName>
    </submittedName>
</protein>
<keyword evidence="3" id="KW-0240">DNA-directed RNA polymerase</keyword>
<dbReference type="GO" id="GO:0003899">
    <property type="term" value="F:DNA-directed RNA polymerase activity"/>
    <property type="evidence" value="ECO:0007669"/>
    <property type="project" value="InterPro"/>
</dbReference>
<evidence type="ECO:0000256" key="1">
    <source>
        <dbReference type="ARBA" id="ARBA00023163"/>
    </source>
</evidence>
<dbReference type="EMBL" id="MT418680">
    <property type="protein sequence ID" value="QKF94069.1"/>
    <property type="molecule type" value="Genomic_DNA"/>
</dbReference>
<evidence type="ECO:0000259" key="2">
    <source>
        <dbReference type="Pfam" id="PF01191"/>
    </source>
</evidence>
<dbReference type="GO" id="GO:0006362">
    <property type="term" value="P:transcription elongation by RNA polymerase I"/>
    <property type="evidence" value="ECO:0007669"/>
    <property type="project" value="TreeGrafter"/>
</dbReference>
<evidence type="ECO:0000313" key="4">
    <source>
        <dbReference type="Proteomes" id="UP001162001"/>
    </source>
</evidence>
<dbReference type="PIRSF" id="PIRSF000747">
    <property type="entry name" value="RPB5"/>
    <property type="match status" value="1"/>
</dbReference>
<dbReference type="GO" id="GO:0006366">
    <property type="term" value="P:transcription by RNA polymerase II"/>
    <property type="evidence" value="ECO:0007669"/>
    <property type="project" value="TreeGrafter"/>
</dbReference>
<dbReference type="SUPFAM" id="SSF55287">
    <property type="entry name" value="RPB5-like RNA polymerase subunit"/>
    <property type="match status" value="1"/>
</dbReference>
<accession>A0A7D3UVA5</accession>
<dbReference type="Gene3D" id="3.90.940.20">
    <property type="entry name" value="RPB5-like RNA polymerase subunit"/>
    <property type="match status" value="1"/>
</dbReference>
<dbReference type="Pfam" id="PF01191">
    <property type="entry name" value="RNA_pol_Rpb5_C"/>
    <property type="match status" value="1"/>
</dbReference>
<dbReference type="InterPro" id="IPR000783">
    <property type="entry name" value="RNA_pol_subH/Rpb5_C"/>
</dbReference>
<dbReference type="PANTHER" id="PTHR10535:SF0">
    <property type="entry name" value="DNA-DIRECTED RNA POLYMERASES I, II, AND III SUBUNIT RPABC1"/>
    <property type="match status" value="1"/>
</dbReference>